<organism evidence="1 2">
    <name type="scientific">Trichoglossum hirsutum</name>
    <dbReference type="NCBI Taxonomy" id="265104"/>
    <lineage>
        <taxon>Eukaryota</taxon>
        <taxon>Fungi</taxon>
        <taxon>Dikarya</taxon>
        <taxon>Ascomycota</taxon>
        <taxon>Pezizomycotina</taxon>
        <taxon>Geoglossomycetes</taxon>
        <taxon>Geoglossales</taxon>
        <taxon>Geoglossaceae</taxon>
        <taxon>Trichoglossum</taxon>
    </lineage>
</organism>
<comment type="caution">
    <text evidence="1">The sequence shown here is derived from an EMBL/GenBank/DDBJ whole genome shotgun (WGS) entry which is preliminary data.</text>
</comment>
<proteinExistence type="predicted"/>
<protein>
    <submittedName>
        <fullName evidence="1">Uncharacterized protein</fullName>
    </submittedName>
</protein>
<evidence type="ECO:0000313" key="2">
    <source>
        <dbReference type="Proteomes" id="UP000750711"/>
    </source>
</evidence>
<keyword evidence="2" id="KW-1185">Reference proteome</keyword>
<reference evidence="1" key="1">
    <citation type="submission" date="2021-03" db="EMBL/GenBank/DDBJ databases">
        <title>Comparative genomics and phylogenomic investigation of the class Geoglossomycetes provide insights into ecological specialization and systematics.</title>
        <authorList>
            <person name="Melie T."/>
            <person name="Pirro S."/>
            <person name="Miller A.N."/>
            <person name="Quandt A."/>
        </authorList>
    </citation>
    <scope>NUCLEOTIDE SEQUENCE</scope>
    <source>
        <strain evidence="1">CAQ_001_2017</strain>
    </source>
</reference>
<evidence type="ECO:0000313" key="1">
    <source>
        <dbReference type="EMBL" id="KAH0565210.1"/>
    </source>
</evidence>
<dbReference type="AlphaFoldDB" id="A0A9P8LG50"/>
<sequence>MSMSDLMPGIRAETLPLYPKRIKLLCHATHKLTYIHDHFCLHRYLFFHRSFKFGSLTDPVPVCIFTGVLFLSGLFLQQQTVRQFHAALATQKAIHSASPTASPSSLAPIPAATGAAYAQLVVEHHDVCSTIMLFSELDRSRSRFDKILMYPGPWGDVDRQDARSEKTKGLLKVAAERYNVILRPMEPIFGDPDDPISLNTHFFILQPNVTEFARRAEDPAFFNRNNHGHFRIQTAVYREDIKAFDSRDLPRSSAAATISNATYVTINSPPPEHHLTRSELLAHKSAPPQGETRNVWEGLYERYKNERMEVCGLGLETWDGSRSVSNGDREMDELKA</sequence>
<name>A0A9P8LG50_9PEZI</name>
<accession>A0A9P8LG50</accession>
<dbReference type="Proteomes" id="UP000750711">
    <property type="component" value="Unassembled WGS sequence"/>
</dbReference>
<gene>
    <name evidence="1" type="ORF">GP486_001393</name>
</gene>
<dbReference type="EMBL" id="JAGHQM010000123">
    <property type="protein sequence ID" value="KAH0565210.1"/>
    <property type="molecule type" value="Genomic_DNA"/>
</dbReference>